<organism evidence="1 2">
    <name type="scientific">Nephila pilipes</name>
    <name type="common">Giant wood spider</name>
    <name type="synonym">Nephila maculata</name>
    <dbReference type="NCBI Taxonomy" id="299642"/>
    <lineage>
        <taxon>Eukaryota</taxon>
        <taxon>Metazoa</taxon>
        <taxon>Ecdysozoa</taxon>
        <taxon>Arthropoda</taxon>
        <taxon>Chelicerata</taxon>
        <taxon>Arachnida</taxon>
        <taxon>Araneae</taxon>
        <taxon>Araneomorphae</taxon>
        <taxon>Entelegynae</taxon>
        <taxon>Araneoidea</taxon>
        <taxon>Nephilidae</taxon>
        <taxon>Nephila</taxon>
    </lineage>
</organism>
<name>A0A8X6QWG2_NEPPI</name>
<dbReference type="Proteomes" id="UP000887013">
    <property type="component" value="Unassembled WGS sequence"/>
</dbReference>
<gene>
    <name evidence="1" type="ORF">NPIL_594481</name>
</gene>
<dbReference type="EMBL" id="BMAW01035594">
    <property type="protein sequence ID" value="GFU40261.1"/>
    <property type="molecule type" value="Genomic_DNA"/>
</dbReference>
<evidence type="ECO:0000313" key="2">
    <source>
        <dbReference type="Proteomes" id="UP000887013"/>
    </source>
</evidence>
<proteinExistence type="predicted"/>
<accession>A0A8X6QWG2</accession>
<comment type="caution">
    <text evidence="1">The sequence shown here is derived from an EMBL/GenBank/DDBJ whole genome shotgun (WGS) entry which is preliminary data.</text>
</comment>
<protein>
    <submittedName>
        <fullName evidence="1">Uncharacterized protein</fullName>
    </submittedName>
</protein>
<dbReference type="AlphaFoldDB" id="A0A8X6QWG2"/>
<reference evidence="1" key="1">
    <citation type="submission" date="2020-08" db="EMBL/GenBank/DDBJ databases">
        <title>Multicomponent nature underlies the extraordinary mechanical properties of spider dragline silk.</title>
        <authorList>
            <person name="Kono N."/>
            <person name="Nakamura H."/>
            <person name="Mori M."/>
            <person name="Yoshida Y."/>
            <person name="Ohtoshi R."/>
            <person name="Malay A.D."/>
            <person name="Moran D.A.P."/>
            <person name="Tomita M."/>
            <person name="Numata K."/>
            <person name="Arakawa K."/>
        </authorList>
    </citation>
    <scope>NUCLEOTIDE SEQUENCE</scope>
</reference>
<keyword evidence="2" id="KW-1185">Reference proteome</keyword>
<sequence length="104" mass="12296">MSVLYILCVTSRGKKKLIKPIFSSMYLENVGRQECSHPLEDQLKYVLSSTNFLHLWPDSLEFFKWTYTGHSDSKAVFYFYELIQFKCASFLECLKDTWESNEDT</sequence>
<evidence type="ECO:0000313" key="1">
    <source>
        <dbReference type="EMBL" id="GFU40261.1"/>
    </source>
</evidence>